<dbReference type="GO" id="GO:0042777">
    <property type="term" value="P:proton motive force-driven plasma membrane ATP synthesis"/>
    <property type="evidence" value="ECO:0007669"/>
    <property type="project" value="TreeGrafter"/>
</dbReference>
<dbReference type="NCBIfam" id="NF004479">
    <property type="entry name" value="PRK05815.1-4"/>
    <property type="match status" value="1"/>
</dbReference>
<evidence type="ECO:0000313" key="14">
    <source>
        <dbReference type="Proteomes" id="UP000027142"/>
    </source>
</evidence>
<evidence type="ECO:0000256" key="9">
    <source>
        <dbReference type="ARBA" id="ARBA00023136"/>
    </source>
</evidence>
<dbReference type="InterPro" id="IPR000568">
    <property type="entry name" value="ATP_synth_F0_asu"/>
</dbReference>
<dbReference type="GO" id="GO:0046933">
    <property type="term" value="F:proton-transporting ATP synthase activity, rotational mechanism"/>
    <property type="evidence" value="ECO:0007669"/>
    <property type="project" value="UniProtKB-UniRule"/>
</dbReference>
<comment type="similarity">
    <text evidence="2 11 12">Belongs to the ATPase A chain family.</text>
</comment>
<keyword evidence="8 11" id="KW-0406">Ion transport</keyword>
<dbReference type="PROSITE" id="PS00449">
    <property type="entry name" value="ATPASE_A"/>
    <property type="match status" value="1"/>
</dbReference>
<evidence type="ECO:0000256" key="6">
    <source>
        <dbReference type="ARBA" id="ARBA00022781"/>
    </source>
</evidence>
<evidence type="ECO:0000256" key="5">
    <source>
        <dbReference type="ARBA" id="ARBA00022692"/>
    </source>
</evidence>
<dbReference type="RefSeq" id="WP_038484066.1">
    <property type="nucleotide sequence ID" value="NZ_CP003923.1"/>
</dbReference>
<dbReference type="SUPFAM" id="SSF81336">
    <property type="entry name" value="F1F0 ATP synthase subunit A"/>
    <property type="match status" value="1"/>
</dbReference>
<dbReference type="InterPro" id="IPR045082">
    <property type="entry name" value="ATP_syn_F0_a_bact/chloroplast"/>
</dbReference>
<keyword evidence="11" id="KW-1003">Cell membrane</keyword>
<comment type="subcellular location">
    <subcellularLocation>
        <location evidence="11 12">Cell membrane</location>
        <topology evidence="11 12">Multi-pass membrane protein</topology>
    </subcellularLocation>
    <subcellularLocation>
        <location evidence="1">Membrane</location>
        <topology evidence="1">Multi-pass membrane protein</topology>
    </subcellularLocation>
</comment>
<evidence type="ECO:0000256" key="12">
    <source>
        <dbReference type="RuleBase" id="RU000483"/>
    </source>
</evidence>
<dbReference type="Proteomes" id="UP000027142">
    <property type="component" value="Chromosome"/>
</dbReference>
<keyword evidence="4 11" id="KW-0138">CF(0)</keyword>
<evidence type="ECO:0000313" key="13">
    <source>
        <dbReference type="EMBL" id="AIC96264.1"/>
    </source>
</evidence>
<dbReference type="GO" id="GO:0045259">
    <property type="term" value="C:proton-transporting ATP synthase complex"/>
    <property type="evidence" value="ECO:0007669"/>
    <property type="project" value="UniProtKB-KW"/>
</dbReference>
<evidence type="ECO:0000256" key="4">
    <source>
        <dbReference type="ARBA" id="ARBA00022547"/>
    </source>
</evidence>
<dbReference type="CDD" id="cd00310">
    <property type="entry name" value="ATP-synt_Fo_a_6"/>
    <property type="match status" value="1"/>
</dbReference>
<sequence length="248" mass="27750">MNNKNIIWEDPWIGLTFNLTTIFTSTVAFIIVFLVTVIGARKLAMRPTGMQNFIEWVLDFCRGIVKANMDWKVGGRFIVLAYALLFYVFVANMMGIPFELATNDSNHYVLWRSPTSDPLLTLTMAGLVIVLTHIYGVMIAGPGAYLKSFVSPKWFLLPFKLIEEVANFLTLGMRLFGNVYAKEILMILLVGLGVMGFEYGFGQGVILAAVTMVPTMAWQAFGIFIGSIQAYIFAMLAMVYMAHKVEAH</sequence>
<evidence type="ECO:0000256" key="3">
    <source>
        <dbReference type="ARBA" id="ARBA00022448"/>
    </source>
</evidence>
<dbReference type="OrthoDB" id="9789241at2"/>
<proteinExistence type="inferred from homology"/>
<evidence type="ECO:0000256" key="1">
    <source>
        <dbReference type="ARBA" id="ARBA00004141"/>
    </source>
</evidence>
<reference evidence="13 14" key="1">
    <citation type="journal article" date="2014" name="Gene">
        <title>A comparative genomic analysis of the alkalitolerant soil bacterium Bacillus lehensis G1.</title>
        <authorList>
            <person name="Noor Y.M."/>
            <person name="Samsulrizal N.H."/>
            <person name="Jema'on N.A."/>
            <person name="Low K.O."/>
            <person name="Ramli A.N."/>
            <person name="Alias N.I."/>
            <person name="Damis S.I."/>
            <person name="Fuzi S.F."/>
            <person name="Isa M.N."/>
            <person name="Murad A.M."/>
            <person name="Raih M.F."/>
            <person name="Bakar F.D."/>
            <person name="Najimudin N."/>
            <person name="Mahadi N.M."/>
            <person name="Illias R.M."/>
        </authorList>
    </citation>
    <scope>NUCLEOTIDE SEQUENCE [LARGE SCALE GENOMIC DNA]</scope>
    <source>
        <strain evidence="13 14">G1</strain>
    </source>
</reference>
<keyword evidence="7 11" id="KW-1133">Transmembrane helix</keyword>
<dbReference type="NCBIfam" id="TIGR01131">
    <property type="entry name" value="ATP_synt_6_or_A"/>
    <property type="match status" value="1"/>
</dbReference>
<dbReference type="STRING" id="1246626.BleG1_3717"/>
<feature type="transmembrane region" description="Helical" evidence="11">
    <location>
        <begin position="77"/>
        <end position="98"/>
    </location>
</feature>
<dbReference type="KEGG" id="ble:BleG1_3717"/>
<evidence type="ECO:0000256" key="7">
    <source>
        <dbReference type="ARBA" id="ARBA00022989"/>
    </source>
</evidence>
<dbReference type="GO" id="GO:0005886">
    <property type="term" value="C:plasma membrane"/>
    <property type="evidence" value="ECO:0007669"/>
    <property type="project" value="UniProtKB-SubCell"/>
</dbReference>
<feature type="transmembrane region" description="Helical" evidence="11">
    <location>
        <begin position="216"/>
        <end position="242"/>
    </location>
</feature>
<keyword evidence="9 11" id="KW-0472">Membrane</keyword>
<evidence type="ECO:0000256" key="10">
    <source>
        <dbReference type="ARBA" id="ARBA00023310"/>
    </source>
</evidence>
<dbReference type="InterPro" id="IPR023011">
    <property type="entry name" value="ATP_synth_F0_asu_AS"/>
</dbReference>
<name>A0A060M845_9BACI</name>
<dbReference type="Gene3D" id="1.20.120.220">
    <property type="entry name" value="ATP synthase, F0 complex, subunit A"/>
    <property type="match status" value="1"/>
</dbReference>
<evidence type="ECO:0000256" key="2">
    <source>
        <dbReference type="ARBA" id="ARBA00006810"/>
    </source>
</evidence>
<comment type="function">
    <text evidence="11 12">Key component of the proton channel; it plays a direct role in the translocation of protons across the membrane.</text>
</comment>
<dbReference type="EMBL" id="CP003923">
    <property type="protein sequence ID" value="AIC96264.1"/>
    <property type="molecule type" value="Genomic_DNA"/>
</dbReference>
<keyword evidence="6 11" id="KW-0375">Hydrogen ion transport</keyword>
<feature type="transmembrane region" description="Helical" evidence="11">
    <location>
        <begin position="118"/>
        <end position="146"/>
    </location>
</feature>
<dbReference type="PANTHER" id="PTHR42823">
    <property type="entry name" value="ATP SYNTHASE SUBUNIT A, CHLOROPLASTIC"/>
    <property type="match status" value="1"/>
</dbReference>
<keyword evidence="14" id="KW-1185">Reference proteome</keyword>
<gene>
    <name evidence="11" type="primary">atpB</name>
    <name evidence="13" type="ORF">BleG1_3717</name>
</gene>
<organism evidence="13 14">
    <name type="scientific">Shouchella lehensis G1</name>
    <dbReference type="NCBI Taxonomy" id="1246626"/>
    <lineage>
        <taxon>Bacteria</taxon>
        <taxon>Bacillati</taxon>
        <taxon>Bacillota</taxon>
        <taxon>Bacilli</taxon>
        <taxon>Bacillales</taxon>
        <taxon>Bacillaceae</taxon>
        <taxon>Shouchella</taxon>
    </lineage>
</organism>
<accession>A0A060M845</accession>
<evidence type="ECO:0000256" key="8">
    <source>
        <dbReference type="ARBA" id="ARBA00023065"/>
    </source>
</evidence>
<keyword evidence="5 11" id="KW-0812">Transmembrane</keyword>
<evidence type="ECO:0000256" key="11">
    <source>
        <dbReference type="HAMAP-Rule" id="MF_01393"/>
    </source>
</evidence>
<dbReference type="Pfam" id="PF00119">
    <property type="entry name" value="ATP-synt_A"/>
    <property type="match status" value="1"/>
</dbReference>
<dbReference type="HAMAP" id="MF_01393">
    <property type="entry name" value="ATP_synth_a_bact"/>
    <property type="match status" value="1"/>
</dbReference>
<dbReference type="HOGENOM" id="CLU_041018_2_3_9"/>
<protein>
    <recommendedName>
        <fullName evidence="11 12">ATP synthase subunit a</fullName>
    </recommendedName>
    <alternativeName>
        <fullName evidence="11">ATP synthase F0 sector subunit a</fullName>
    </alternativeName>
    <alternativeName>
        <fullName evidence="11">F-ATPase subunit 6</fullName>
    </alternativeName>
</protein>
<dbReference type="eggNOG" id="COG0356">
    <property type="taxonomic scope" value="Bacteria"/>
</dbReference>
<dbReference type="PATRIC" id="fig|1246626.3.peg.3712"/>
<dbReference type="PRINTS" id="PR00123">
    <property type="entry name" value="ATPASEA"/>
</dbReference>
<keyword evidence="3 11" id="KW-0813">Transport</keyword>
<keyword evidence="10 11" id="KW-0066">ATP synthesis</keyword>
<dbReference type="AlphaFoldDB" id="A0A060M845"/>
<feature type="transmembrane region" description="Helical" evidence="11">
    <location>
        <begin position="12"/>
        <end position="40"/>
    </location>
</feature>
<dbReference type="PANTHER" id="PTHR42823:SF3">
    <property type="entry name" value="ATP SYNTHASE SUBUNIT A, CHLOROPLASTIC"/>
    <property type="match status" value="1"/>
</dbReference>
<feature type="transmembrane region" description="Helical" evidence="11">
    <location>
        <begin position="184"/>
        <end position="210"/>
    </location>
</feature>
<dbReference type="InterPro" id="IPR035908">
    <property type="entry name" value="F0_ATP_A_sf"/>
</dbReference>